<protein>
    <submittedName>
        <fullName evidence="3">CotH kinase family protein</fullName>
    </submittedName>
</protein>
<gene>
    <name evidence="3" type="ORF">I0C86_42305</name>
</gene>
<evidence type="ECO:0000313" key="4">
    <source>
        <dbReference type="Proteomes" id="UP000638560"/>
    </source>
</evidence>
<dbReference type="Pfam" id="PF08757">
    <property type="entry name" value="CotH"/>
    <property type="match status" value="1"/>
</dbReference>
<dbReference type="EMBL" id="JADPUN010000432">
    <property type="protein sequence ID" value="MBF9135488.1"/>
    <property type="molecule type" value="Genomic_DNA"/>
</dbReference>
<accession>A0ABS0HBC2</accession>
<dbReference type="SUPFAM" id="SSF49384">
    <property type="entry name" value="Carbohydrate-binding domain"/>
    <property type="match status" value="1"/>
</dbReference>
<dbReference type="InterPro" id="IPR059177">
    <property type="entry name" value="GH29D-like_dom"/>
</dbReference>
<keyword evidence="3" id="KW-0808">Transferase</keyword>
<dbReference type="Proteomes" id="UP000638560">
    <property type="component" value="Unassembled WGS sequence"/>
</dbReference>
<dbReference type="GO" id="GO:0016301">
    <property type="term" value="F:kinase activity"/>
    <property type="evidence" value="ECO:0007669"/>
    <property type="project" value="UniProtKB-KW"/>
</dbReference>
<evidence type="ECO:0000259" key="2">
    <source>
        <dbReference type="PROSITE" id="PS51173"/>
    </source>
</evidence>
<sequence>MRRLVYYVVGVLAVATIGTDVGASPGQGAGINRAAAVAEPAVAAPRAASDTPAATDVNTQADPGDITYSVPSGTFQGEVSVSLGTTVSGAQVRYTTDGKPPTASSPSYAGTPLRFTRTTQLRAQAFVGSTATGAPGTALYVARAISTSHDLPVLLLDAYGSGAPGRDYVDVAAMEFQPTNGSTSIAATPKLVSRAGFHLRGNSSASFPKTPYRLELRDNTDDDSDLPLLGMPADSDWVLRGPYTDKALIRDAFVYGLGREMGIHASRFAFAEVYVNTDAQPVAANDYLGVYLIVETIKNSKNRLDLKQLDEDDITLPKITGGYIFKFEWLAAEEPTLPCQGADQTCWHYLEVVDPDPLQPEQREWLRQHIQQFHDLLRTPGFADPTTGYPAWIDVDSFVNQLIVSELSREMDSYLRSAYFHKDRDGKIVAGPLWDFDLSFGVGGYFNNDQVSGWQYQQTRSPSANDWMARLLQDPAFVNRVRTRWQQLRQGVLSNAQLDARINALVAPLGNAAQRNFQRWPNLSTRMLGPFITPTAATWQGQVQYMRDWMFRRAAWLDSTAGWGTGGTTPPTTPPATPPATTPPASTPPATTPPATGRTCTAAYSVSGQWTGGFQGAVRVTAGTSAISGWRVTWTFGNGQTVSQFWEANITTSGSTVTATNVAHNGTLGAGASTNFGFLGTWNGANNLPTVTCTAS</sequence>
<keyword evidence="4" id="KW-1185">Reference proteome</keyword>
<evidence type="ECO:0000313" key="3">
    <source>
        <dbReference type="EMBL" id="MBF9135488.1"/>
    </source>
</evidence>
<dbReference type="Pfam" id="PF13290">
    <property type="entry name" value="CHB_HEX_C_1"/>
    <property type="match status" value="1"/>
</dbReference>
<organism evidence="3 4">
    <name type="scientific">Plantactinospora alkalitolerans</name>
    <dbReference type="NCBI Taxonomy" id="2789879"/>
    <lineage>
        <taxon>Bacteria</taxon>
        <taxon>Bacillati</taxon>
        <taxon>Actinomycetota</taxon>
        <taxon>Actinomycetes</taxon>
        <taxon>Micromonosporales</taxon>
        <taxon>Micromonosporaceae</taxon>
        <taxon>Plantactinospora</taxon>
    </lineage>
</organism>
<feature type="domain" description="CBM2" evidence="2">
    <location>
        <begin position="593"/>
        <end position="696"/>
    </location>
</feature>
<reference evidence="3 4" key="1">
    <citation type="submission" date="2020-11" db="EMBL/GenBank/DDBJ databases">
        <title>A novel isolate from a Black sea contaminated sediment with potential to produce alkanes: Plantactinospora alkalitolerans sp. nov.</title>
        <authorList>
            <person name="Carro L."/>
            <person name="Veyisoglu A."/>
            <person name="Guven K."/>
            <person name="Schumann P."/>
            <person name="Klenk H.-P."/>
            <person name="Sahin N."/>
        </authorList>
    </citation>
    <scope>NUCLEOTIDE SEQUENCE [LARGE SCALE GENOMIC DNA]</scope>
    <source>
        <strain evidence="3 4">S1510</strain>
    </source>
</reference>
<dbReference type="RefSeq" id="WP_196206947.1">
    <property type="nucleotide sequence ID" value="NZ_JADPUN010000432.1"/>
</dbReference>
<dbReference type="InterPro" id="IPR001919">
    <property type="entry name" value="CBD2"/>
</dbReference>
<dbReference type="InterPro" id="IPR012291">
    <property type="entry name" value="CBM2_carb-bd_dom_sf"/>
</dbReference>
<proteinExistence type="predicted"/>
<evidence type="ECO:0000256" key="1">
    <source>
        <dbReference type="SAM" id="MobiDB-lite"/>
    </source>
</evidence>
<keyword evidence="3" id="KW-0418">Kinase</keyword>
<name>A0ABS0HBC2_9ACTN</name>
<dbReference type="InterPro" id="IPR008965">
    <property type="entry name" value="CBM2/CBM3_carb-bd_dom_sf"/>
</dbReference>
<dbReference type="Gene3D" id="2.60.40.290">
    <property type="match status" value="1"/>
</dbReference>
<comment type="caution">
    <text evidence="3">The sequence shown here is derived from an EMBL/GenBank/DDBJ whole genome shotgun (WGS) entry which is preliminary data.</text>
</comment>
<dbReference type="PROSITE" id="PS51173">
    <property type="entry name" value="CBM2"/>
    <property type="match status" value="1"/>
</dbReference>
<dbReference type="SMART" id="SM00637">
    <property type="entry name" value="CBD_II"/>
    <property type="match status" value="1"/>
</dbReference>
<dbReference type="Pfam" id="PF00553">
    <property type="entry name" value="CBM_2"/>
    <property type="match status" value="1"/>
</dbReference>
<feature type="compositionally biased region" description="Pro residues" evidence="1">
    <location>
        <begin position="571"/>
        <end position="592"/>
    </location>
</feature>
<dbReference type="InterPro" id="IPR014867">
    <property type="entry name" value="Spore_coat_CotH_CotH2/3/7"/>
</dbReference>
<feature type="region of interest" description="Disordered" evidence="1">
    <location>
        <begin position="561"/>
        <end position="597"/>
    </location>
</feature>